<evidence type="ECO:0000256" key="4">
    <source>
        <dbReference type="ARBA" id="ARBA00022692"/>
    </source>
</evidence>
<dbReference type="PANTHER" id="PTHR33452">
    <property type="entry name" value="OXIDOREDUCTASE CATD-RELATED"/>
    <property type="match status" value="1"/>
</dbReference>
<keyword evidence="6 7" id="KW-0472">Membrane</keyword>
<keyword evidence="9" id="KW-1185">Reference proteome</keyword>
<comment type="similarity">
    <text evidence="2">Belongs to the DoxX family.</text>
</comment>
<feature type="transmembrane region" description="Helical" evidence="7">
    <location>
        <begin position="20"/>
        <end position="38"/>
    </location>
</feature>
<dbReference type="Pfam" id="PF07681">
    <property type="entry name" value="DoxX"/>
    <property type="match status" value="1"/>
</dbReference>
<dbReference type="Proteomes" id="UP000515344">
    <property type="component" value="Chromosome"/>
</dbReference>
<keyword evidence="5 7" id="KW-1133">Transmembrane helix</keyword>
<protein>
    <submittedName>
        <fullName evidence="8">DoxX family protein</fullName>
    </submittedName>
</protein>
<evidence type="ECO:0000256" key="6">
    <source>
        <dbReference type="ARBA" id="ARBA00023136"/>
    </source>
</evidence>
<evidence type="ECO:0000256" key="5">
    <source>
        <dbReference type="ARBA" id="ARBA00022989"/>
    </source>
</evidence>
<dbReference type="EMBL" id="CP060007">
    <property type="protein sequence ID" value="QNA45919.1"/>
    <property type="molecule type" value="Genomic_DNA"/>
</dbReference>
<dbReference type="InterPro" id="IPR032808">
    <property type="entry name" value="DoxX"/>
</dbReference>
<dbReference type="PANTHER" id="PTHR33452:SF1">
    <property type="entry name" value="INNER MEMBRANE PROTEIN YPHA-RELATED"/>
    <property type="match status" value="1"/>
</dbReference>
<name>A0A7G5XKB6_9BACT</name>
<reference evidence="9" key="1">
    <citation type="submission" date="2020-08" db="EMBL/GenBank/DDBJ databases">
        <title>Lacibacter sp. S13-6-6 genome sequencing.</title>
        <authorList>
            <person name="Jin L."/>
        </authorList>
    </citation>
    <scope>NUCLEOTIDE SEQUENCE [LARGE SCALE GENOMIC DNA]</scope>
    <source>
        <strain evidence="9">S13-6-6</strain>
    </source>
</reference>
<keyword evidence="4 7" id="KW-0812">Transmembrane</keyword>
<evidence type="ECO:0000256" key="3">
    <source>
        <dbReference type="ARBA" id="ARBA00022475"/>
    </source>
</evidence>
<dbReference type="InterPro" id="IPR051907">
    <property type="entry name" value="DoxX-like_oxidoreductase"/>
</dbReference>
<evidence type="ECO:0000256" key="7">
    <source>
        <dbReference type="SAM" id="Phobius"/>
    </source>
</evidence>
<dbReference type="AlphaFoldDB" id="A0A7G5XKB6"/>
<comment type="subcellular location">
    <subcellularLocation>
        <location evidence="1">Cell membrane</location>
        <topology evidence="1">Multi-pass membrane protein</topology>
    </subcellularLocation>
</comment>
<gene>
    <name evidence="8" type="ORF">H4075_06935</name>
</gene>
<feature type="transmembrane region" description="Helical" evidence="7">
    <location>
        <begin position="58"/>
        <end position="79"/>
    </location>
</feature>
<evidence type="ECO:0000313" key="9">
    <source>
        <dbReference type="Proteomes" id="UP000515344"/>
    </source>
</evidence>
<feature type="transmembrane region" description="Helical" evidence="7">
    <location>
        <begin position="114"/>
        <end position="132"/>
    </location>
</feature>
<proteinExistence type="inferred from homology"/>
<organism evidence="8 9">
    <name type="scientific">Lacibacter sediminis</name>
    <dbReference type="NCBI Taxonomy" id="2760713"/>
    <lineage>
        <taxon>Bacteria</taxon>
        <taxon>Pseudomonadati</taxon>
        <taxon>Bacteroidota</taxon>
        <taxon>Chitinophagia</taxon>
        <taxon>Chitinophagales</taxon>
        <taxon>Chitinophagaceae</taxon>
        <taxon>Lacibacter</taxon>
    </lineage>
</organism>
<dbReference type="GO" id="GO:0005886">
    <property type="term" value="C:plasma membrane"/>
    <property type="evidence" value="ECO:0007669"/>
    <property type="project" value="UniProtKB-SubCell"/>
</dbReference>
<evidence type="ECO:0000256" key="1">
    <source>
        <dbReference type="ARBA" id="ARBA00004651"/>
    </source>
</evidence>
<evidence type="ECO:0000313" key="8">
    <source>
        <dbReference type="EMBL" id="QNA45919.1"/>
    </source>
</evidence>
<evidence type="ECO:0000256" key="2">
    <source>
        <dbReference type="ARBA" id="ARBA00006679"/>
    </source>
</evidence>
<keyword evidence="3" id="KW-1003">Cell membrane</keyword>
<feature type="transmembrane region" description="Helical" evidence="7">
    <location>
        <begin position="86"/>
        <end position="102"/>
    </location>
</feature>
<accession>A0A7G5XKB6</accession>
<dbReference type="RefSeq" id="WP_182805391.1">
    <property type="nucleotide sequence ID" value="NZ_CP060007.1"/>
</dbReference>
<sequence length="144" mass="16358">MRSLLYHITAIYPAAESFHLVMFFCRIIITIEFVVVHGLKKIGIGVANAEVIPNPLHWPVFVNDYFILFASLVAPVFIIIGLYTRLAIMPVLAVTLTGYFIVHWNDSLLIKDVPFIYSMIYLLILVLGPGKYSADYFIHKKQAV</sequence>
<dbReference type="KEGG" id="lacs:H4075_06935"/>